<dbReference type="AlphaFoldDB" id="A0AA41UEN2"/>
<dbReference type="InterPro" id="IPR029063">
    <property type="entry name" value="SAM-dependent_MTases_sf"/>
</dbReference>
<dbReference type="Pfam" id="PF13489">
    <property type="entry name" value="Methyltransf_23"/>
    <property type="match status" value="1"/>
</dbReference>
<dbReference type="Gene3D" id="3.40.50.150">
    <property type="entry name" value="Vaccinia Virus protein VP39"/>
    <property type="match status" value="1"/>
</dbReference>
<dbReference type="RefSeq" id="WP_281734819.1">
    <property type="nucleotide sequence ID" value="NZ_JAKETQ010000001.1"/>
</dbReference>
<dbReference type="CDD" id="cd02440">
    <property type="entry name" value="AdoMet_MTases"/>
    <property type="match status" value="1"/>
</dbReference>
<keyword evidence="1" id="KW-0808">Transferase</keyword>
<evidence type="ECO:0000313" key="1">
    <source>
        <dbReference type="EMBL" id="MCI0125651.1"/>
    </source>
</evidence>
<accession>A0AA41UEN2</accession>
<dbReference type="SUPFAM" id="SSF53335">
    <property type="entry name" value="S-adenosyl-L-methionine-dependent methyltransferases"/>
    <property type="match status" value="1"/>
</dbReference>
<reference evidence="1" key="1">
    <citation type="submission" date="2022-03" db="EMBL/GenBank/DDBJ databases">
        <title>The complete genome sequence of a Methyloterrigena soli.</title>
        <authorList>
            <person name="Zi Z."/>
        </authorList>
    </citation>
    <scope>NUCLEOTIDE SEQUENCE</scope>
    <source>
        <strain evidence="1">M48</strain>
    </source>
</reference>
<keyword evidence="1" id="KW-0489">Methyltransferase</keyword>
<comment type="caution">
    <text evidence="1">The sequence shown here is derived from an EMBL/GenBank/DDBJ whole genome shotgun (WGS) entry which is preliminary data.</text>
</comment>
<proteinExistence type="predicted"/>
<name>A0AA41UEN2_9HYPH</name>
<dbReference type="EMBL" id="JALAZD010000001">
    <property type="protein sequence ID" value="MCI0125651.1"/>
    <property type="molecule type" value="Genomic_DNA"/>
</dbReference>
<sequence>MPVSRSDFGRYYRELIETRHFVESQAYYRHSMGRFWQAFDRIQKLELPRGTSTIDIGGGIMAVLLARILGFDASVGDVQHSGEDDVRALGVSFQEIDLMSDTLLPGTQYELVVLQEVIEHLPDPPYVVFGRIMRFIKPGGTLFLTTPNGSRMRNILYMLAGRRVLDNFRRAEPGESLGHQQEYVLPQMTWQVQRAGMELLFGEEYDDGWQGSTFLARISHLGLKPINLVPHLRNGLMVAARRPTAPH</sequence>
<evidence type="ECO:0000313" key="2">
    <source>
        <dbReference type="Proteomes" id="UP001156140"/>
    </source>
</evidence>
<gene>
    <name evidence="1" type="ORF">ML536_02305</name>
</gene>
<dbReference type="GO" id="GO:0032259">
    <property type="term" value="P:methylation"/>
    <property type="evidence" value="ECO:0007669"/>
    <property type="project" value="UniProtKB-KW"/>
</dbReference>
<organism evidence="1 2">
    <name type="scientific">Paradevosia shaoguanensis</name>
    <dbReference type="NCBI Taxonomy" id="1335043"/>
    <lineage>
        <taxon>Bacteria</taxon>
        <taxon>Pseudomonadati</taxon>
        <taxon>Pseudomonadota</taxon>
        <taxon>Alphaproteobacteria</taxon>
        <taxon>Hyphomicrobiales</taxon>
        <taxon>Devosiaceae</taxon>
        <taxon>Paradevosia</taxon>
    </lineage>
</organism>
<protein>
    <submittedName>
        <fullName evidence="1">Class I SAM-dependent methyltransferase</fullName>
    </submittedName>
</protein>
<dbReference type="GO" id="GO:0008168">
    <property type="term" value="F:methyltransferase activity"/>
    <property type="evidence" value="ECO:0007669"/>
    <property type="project" value="UniProtKB-KW"/>
</dbReference>
<keyword evidence="2" id="KW-1185">Reference proteome</keyword>
<dbReference type="Proteomes" id="UP001156140">
    <property type="component" value="Unassembled WGS sequence"/>
</dbReference>